<protein>
    <recommendedName>
        <fullName evidence="2">Type II toxin-antitoxin system HicA family toxin</fullName>
    </recommendedName>
</protein>
<sequence length="80" mass="8913">MRASPVKGWNISDVEKLCKEHDIELRAPSNGSHFKAISPWLNGHQTIPAKRPIKPVYINTLVAMVDAHLIAREKQGGSEE</sequence>
<dbReference type="AlphaFoldDB" id="A0A193SBM2"/>
<organism evidence="1">
    <name type="scientific">biofilter metagenome</name>
    <dbReference type="NCBI Taxonomy" id="1070537"/>
    <lineage>
        <taxon>unclassified sequences</taxon>
        <taxon>metagenomes</taxon>
        <taxon>ecological metagenomes</taxon>
    </lineage>
</organism>
<name>A0A193SBM2_9ZZZZ</name>
<evidence type="ECO:0008006" key="2">
    <source>
        <dbReference type="Google" id="ProtNLM"/>
    </source>
</evidence>
<keyword evidence="1" id="KW-0614">Plasmid</keyword>
<proteinExistence type="predicted"/>
<geneLocation type="plasmid" evidence="1">
    <name>pMC1</name>
</geneLocation>
<reference evidence="1" key="1">
    <citation type="journal article" date="2016" name="Sci. Rep.">
        <title>Genomics of high molecular weight plasmids isolated from an on-farm biopurification system.</title>
        <authorList>
            <person name="Martini M.C."/>
            <person name="Wibberg D."/>
            <person name="Lozano M."/>
            <person name="Torres Tejerizo G."/>
            <person name="Albicoro F.J."/>
            <person name="Jaenicke S."/>
            <person name="van Elsas J.D."/>
            <person name="Petroni A."/>
            <person name="Garcillan-Barcia M.P."/>
            <person name="de la Cruz F."/>
            <person name="Schluter A."/>
            <person name="Puhler A."/>
            <person name="Pistorio M."/>
            <person name="Lagares A."/>
            <person name="Del Papa M.F."/>
        </authorList>
    </citation>
    <scope>NUCLEOTIDE SEQUENCE</scope>
    <source>
        <plasmid evidence="1">pMC1</plasmid>
    </source>
</reference>
<dbReference type="EMBL" id="LT158601">
    <property type="protein sequence ID" value="CVK35490.1"/>
    <property type="molecule type" value="Genomic_DNA"/>
</dbReference>
<gene>
    <name evidence="1" type="ORF">MCM2015_pMC1_49</name>
</gene>
<evidence type="ECO:0000313" key="1">
    <source>
        <dbReference type="EMBL" id="CVK35490.1"/>
    </source>
</evidence>
<accession>A0A193SBM2</accession>